<keyword evidence="4 7" id="KW-0694">RNA-binding</keyword>
<comment type="subcellular location">
    <subcellularLocation>
        <location evidence="7">Cytoplasm</location>
    </subcellularLocation>
</comment>
<dbReference type="PANTHER" id="PTHR22648">
    <property type="entry name" value="TRANSCRIPTION TERMINATION FACTOR NUSA"/>
    <property type="match status" value="1"/>
</dbReference>
<evidence type="ECO:0000256" key="6">
    <source>
        <dbReference type="ARBA" id="ARBA00023163"/>
    </source>
</evidence>
<dbReference type="InterPro" id="IPR025249">
    <property type="entry name" value="TF_NusA_KH_1st"/>
</dbReference>
<dbReference type="InterPro" id="IPR058582">
    <property type="entry name" value="KH_NusA_2nd"/>
</dbReference>
<dbReference type="Gene3D" id="2.40.50.140">
    <property type="entry name" value="Nucleic acid-binding proteins"/>
    <property type="match status" value="1"/>
</dbReference>
<dbReference type="InterPro" id="IPR036555">
    <property type="entry name" value="NusA_N_sf"/>
</dbReference>
<evidence type="ECO:0000313" key="9">
    <source>
        <dbReference type="EMBL" id="AWT59982.1"/>
    </source>
</evidence>
<comment type="similarity">
    <text evidence="7">Belongs to the NusA family.</text>
</comment>
<dbReference type="Gene3D" id="3.30.300.20">
    <property type="match status" value="2"/>
</dbReference>
<gene>
    <name evidence="7 9" type="primary">nusA</name>
    <name evidence="9" type="ORF">DF168_01181</name>
</gene>
<evidence type="ECO:0000256" key="5">
    <source>
        <dbReference type="ARBA" id="ARBA00023015"/>
    </source>
</evidence>
<dbReference type="InterPro" id="IPR030842">
    <property type="entry name" value="TF_NusA_bacterial"/>
</dbReference>
<evidence type="ECO:0000256" key="4">
    <source>
        <dbReference type="ARBA" id="ARBA00022884"/>
    </source>
</evidence>
<dbReference type="InterPro" id="IPR010213">
    <property type="entry name" value="TF_NusA"/>
</dbReference>
<dbReference type="Pfam" id="PF08529">
    <property type="entry name" value="NusA_N"/>
    <property type="match status" value="1"/>
</dbReference>
<dbReference type="InterPro" id="IPR013735">
    <property type="entry name" value="TF_NusA_N"/>
</dbReference>
<evidence type="ECO:0000256" key="1">
    <source>
        <dbReference type="ARBA" id="ARBA00022472"/>
    </source>
</evidence>
<dbReference type="GO" id="GO:0006353">
    <property type="term" value="P:DNA-templated transcription termination"/>
    <property type="evidence" value="ECO:0007669"/>
    <property type="project" value="UniProtKB-UniRule"/>
</dbReference>
<feature type="domain" description="S1 motif" evidence="8">
    <location>
        <begin position="136"/>
        <end position="200"/>
    </location>
</feature>
<dbReference type="SUPFAM" id="SSF54814">
    <property type="entry name" value="Prokaryotic type KH domain (KH-domain type II)"/>
    <property type="match status" value="2"/>
</dbReference>
<dbReference type="InterPro" id="IPR010995">
    <property type="entry name" value="DNA_repair_Rad51/TF_NusA_a-hlx"/>
</dbReference>
<evidence type="ECO:0000256" key="3">
    <source>
        <dbReference type="ARBA" id="ARBA00022814"/>
    </source>
</evidence>
<accession>A0A2Z4AQ65</accession>
<dbReference type="Pfam" id="PF13184">
    <property type="entry name" value="KH_NusA_1st"/>
    <property type="match status" value="1"/>
</dbReference>
<dbReference type="FunFam" id="3.30.300.20:FF:000002">
    <property type="entry name" value="Transcription termination/antitermination protein NusA"/>
    <property type="match status" value="1"/>
</dbReference>
<name>A0A2Z4AQ65_9BACT</name>
<dbReference type="GO" id="GO:0003723">
    <property type="term" value="F:RNA binding"/>
    <property type="evidence" value="ECO:0007669"/>
    <property type="project" value="UniProtKB-UniRule"/>
</dbReference>
<dbReference type="AlphaFoldDB" id="A0A2Z4AQ65"/>
<dbReference type="InterPro" id="IPR003029">
    <property type="entry name" value="S1_domain"/>
</dbReference>
<dbReference type="Pfam" id="PF26594">
    <property type="entry name" value="KH_NusA_2nd"/>
    <property type="match status" value="1"/>
</dbReference>
<dbReference type="SUPFAM" id="SSF69705">
    <property type="entry name" value="Transcription factor NusA, N-terminal domain"/>
    <property type="match status" value="1"/>
</dbReference>
<comment type="subunit">
    <text evidence="7">Monomer. Binds directly to the core enzyme of the DNA-dependent RNA polymerase and to nascent RNA.</text>
</comment>
<keyword evidence="6 7" id="KW-0804">Transcription</keyword>
<dbReference type="InterPro" id="IPR009019">
    <property type="entry name" value="KH_sf_prok-type"/>
</dbReference>
<dbReference type="NCBIfam" id="TIGR01953">
    <property type="entry name" value="NusA"/>
    <property type="match status" value="1"/>
</dbReference>
<dbReference type="GO" id="GO:0031564">
    <property type="term" value="P:transcription antitermination"/>
    <property type="evidence" value="ECO:0007669"/>
    <property type="project" value="UniProtKB-UniRule"/>
</dbReference>
<evidence type="ECO:0000313" key="10">
    <source>
        <dbReference type="Proteomes" id="UP000247465"/>
    </source>
</evidence>
<dbReference type="GO" id="GO:0005829">
    <property type="term" value="C:cytosol"/>
    <property type="evidence" value="ECO:0007669"/>
    <property type="project" value="TreeGrafter"/>
</dbReference>
<dbReference type="SUPFAM" id="SSF50249">
    <property type="entry name" value="Nucleic acid-binding proteins"/>
    <property type="match status" value="1"/>
</dbReference>
<dbReference type="EMBL" id="CP029803">
    <property type="protein sequence ID" value="AWT59982.1"/>
    <property type="molecule type" value="Genomic_DNA"/>
</dbReference>
<dbReference type="KEGG" id="mtar:DF168_01181"/>
<reference evidence="9 10" key="1">
    <citation type="submission" date="2018-06" db="EMBL/GenBank/DDBJ databases">
        <title>Draft Genome Sequence of a Novel Marine Bacterium Related to the Verrucomicrobia.</title>
        <authorList>
            <person name="Vosseberg J."/>
            <person name="Martijn J."/>
            <person name="Ettema T.J.G."/>
        </authorList>
    </citation>
    <scope>NUCLEOTIDE SEQUENCE [LARGE SCALE GENOMIC DNA]</scope>
    <source>
        <strain evidence="9">TARA_B100001123</strain>
    </source>
</reference>
<dbReference type="SMART" id="SM00316">
    <property type="entry name" value="S1"/>
    <property type="match status" value="1"/>
</dbReference>
<comment type="function">
    <text evidence="7">Participates in both transcription termination and antitermination.</text>
</comment>
<dbReference type="CDD" id="cd04455">
    <property type="entry name" value="S1_NusA"/>
    <property type="match status" value="1"/>
</dbReference>
<dbReference type="CDD" id="cd02134">
    <property type="entry name" value="KH-II_NusA_rpt1"/>
    <property type="match status" value="1"/>
</dbReference>
<keyword evidence="2 7" id="KW-0963">Cytoplasm</keyword>
<dbReference type="Proteomes" id="UP000247465">
    <property type="component" value="Chromosome"/>
</dbReference>
<evidence type="ECO:0000259" key="8">
    <source>
        <dbReference type="PROSITE" id="PS50126"/>
    </source>
</evidence>
<sequence length="420" mass="46565">MSNEILSVLEYMEKEKGISREDMIGTIVSAIRGAAERAGGTGDQDLTIDIDPKTGALKAWAKLTVVDSVGDPRFEIHIEKARLYSSNPSIGQVVEKEIDPAFLGRIAAQTARQSIMHRLRQFEKERIYDDYKDTVGDILSGVVRRRERGDLIIDLGKAEAILPSRERVPGEDYAPGERIRCLLLNIEPSNRGPELILSRASVRFVRRLFELEVTEIADGTVVIEAISREPGYRTKIAVNSKDAKVDPVGACVGARGARVKSIVRELGGEKIDIIRYYNEPIKMLEEAIKPAIPRNVDIDETNLKMSFEVAEDDLSIAIGRRGQNARLTSRLLGWKLDISKEQRVDLGFDARVQAAVAGWHGVSGISNDNAEKLVEIGIVSPEAFVDVEVSDLIDAGFEEELASNIIEKVNEYRSSNRIDQ</sequence>
<evidence type="ECO:0000256" key="2">
    <source>
        <dbReference type="ARBA" id="ARBA00022490"/>
    </source>
</evidence>
<dbReference type="GO" id="GO:0000166">
    <property type="term" value="F:nucleotide binding"/>
    <property type="evidence" value="ECO:0007669"/>
    <property type="project" value="InterPro"/>
</dbReference>
<dbReference type="HAMAP" id="MF_00945_B">
    <property type="entry name" value="NusA_B"/>
    <property type="match status" value="1"/>
</dbReference>
<dbReference type="Gene3D" id="3.30.1480.10">
    <property type="entry name" value="NusA, N-terminal domain"/>
    <property type="match status" value="1"/>
</dbReference>
<dbReference type="InterPro" id="IPR015946">
    <property type="entry name" value="KH_dom-like_a/b"/>
</dbReference>
<dbReference type="InterPro" id="IPR012340">
    <property type="entry name" value="NA-bd_OB-fold"/>
</dbReference>
<keyword evidence="5 7" id="KW-0805">Transcription regulation</keyword>
<protein>
    <recommendedName>
        <fullName evidence="7">Transcription termination/antitermination protein NusA</fullName>
    </recommendedName>
</protein>
<dbReference type="SUPFAM" id="SSF47794">
    <property type="entry name" value="Rad51 N-terminal domain-like"/>
    <property type="match status" value="1"/>
</dbReference>
<proteinExistence type="inferred from homology"/>
<organism evidence="9 10">
    <name type="scientific">Candidatus Moanibacter tarae</name>
    <dbReference type="NCBI Taxonomy" id="2200854"/>
    <lineage>
        <taxon>Bacteria</taxon>
        <taxon>Pseudomonadati</taxon>
        <taxon>Verrucomicrobiota</taxon>
        <taxon>Opitutia</taxon>
        <taxon>Puniceicoccales</taxon>
        <taxon>Puniceicoccales incertae sedis</taxon>
        <taxon>Candidatus Moanibacter</taxon>
    </lineage>
</organism>
<keyword evidence="1 7" id="KW-0806">Transcription termination</keyword>
<keyword evidence="3 7" id="KW-0889">Transcription antitermination</keyword>
<dbReference type="PROSITE" id="PS50126">
    <property type="entry name" value="S1"/>
    <property type="match status" value="1"/>
</dbReference>
<evidence type="ECO:0000256" key="7">
    <source>
        <dbReference type="HAMAP-Rule" id="MF_00945"/>
    </source>
</evidence>
<dbReference type="CDD" id="cd22529">
    <property type="entry name" value="KH-II_NusA_rpt2"/>
    <property type="match status" value="1"/>
</dbReference>
<dbReference type="PANTHER" id="PTHR22648:SF0">
    <property type="entry name" value="TRANSCRIPTION TERMINATION_ANTITERMINATION PROTEIN NUSA"/>
    <property type="match status" value="1"/>
</dbReference>
<dbReference type="GO" id="GO:0003700">
    <property type="term" value="F:DNA-binding transcription factor activity"/>
    <property type="evidence" value="ECO:0007669"/>
    <property type="project" value="InterPro"/>
</dbReference>